<keyword evidence="7" id="KW-0496">Mitochondrion</keyword>
<gene>
    <name evidence="12" type="ORF">PFISCL1PPCAC_2362</name>
</gene>
<feature type="repeat" description="Solcar" evidence="9">
    <location>
        <begin position="42"/>
        <end position="129"/>
    </location>
</feature>
<keyword evidence="3 10" id="KW-0813">Transport</keyword>
<protein>
    <recommendedName>
        <fullName evidence="14">Mitochondrial carrier protein</fullName>
    </recommendedName>
</protein>
<feature type="non-terminal residue" evidence="12">
    <location>
        <position position="216"/>
    </location>
</feature>
<comment type="subcellular location">
    <subcellularLocation>
        <location evidence="1">Mitochondrion membrane</location>
        <topology evidence="1">Multi-pass membrane protein</topology>
    </subcellularLocation>
</comment>
<evidence type="ECO:0000256" key="8">
    <source>
        <dbReference type="ARBA" id="ARBA00023136"/>
    </source>
</evidence>
<evidence type="ECO:0000256" key="1">
    <source>
        <dbReference type="ARBA" id="ARBA00004225"/>
    </source>
</evidence>
<dbReference type="PANTHER" id="PTHR45624">
    <property type="entry name" value="MITOCHONDRIAL BASIC AMINO ACIDS TRANSPORTER-RELATED"/>
    <property type="match status" value="1"/>
</dbReference>
<evidence type="ECO:0000256" key="3">
    <source>
        <dbReference type="ARBA" id="ARBA00022448"/>
    </source>
</evidence>
<evidence type="ECO:0000256" key="7">
    <source>
        <dbReference type="ARBA" id="ARBA00023128"/>
    </source>
</evidence>
<dbReference type="PROSITE" id="PS50920">
    <property type="entry name" value="SOLCAR"/>
    <property type="match status" value="2"/>
</dbReference>
<dbReference type="SUPFAM" id="SSF103506">
    <property type="entry name" value="Mitochondrial carrier"/>
    <property type="match status" value="1"/>
</dbReference>
<keyword evidence="5" id="KW-0677">Repeat</keyword>
<dbReference type="GO" id="GO:0031966">
    <property type="term" value="C:mitochondrial membrane"/>
    <property type="evidence" value="ECO:0007669"/>
    <property type="project" value="UniProtKB-SubCell"/>
</dbReference>
<evidence type="ECO:0008006" key="14">
    <source>
        <dbReference type="Google" id="ProtNLM"/>
    </source>
</evidence>
<dbReference type="AlphaFoldDB" id="A0AAV5UXY2"/>
<comment type="caution">
    <text evidence="12">The sequence shown here is derived from an EMBL/GenBank/DDBJ whole genome shotgun (WGS) entry which is preliminary data.</text>
</comment>
<dbReference type="InterPro" id="IPR050567">
    <property type="entry name" value="Mitochondrial_Carrier"/>
</dbReference>
<dbReference type="InterPro" id="IPR023395">
    <property type="entry name" value="MCP_dom_sf"/>
</dbReference>
<evidence type="ECO:0000256" key="6">
    <source>
        <dbReference type="ARBA" id="ARBA00022989"/>
    </source>
</evidence>
<accession>A0AAV5UXY2</accession>
<reference evidence="12" key="1">
    <citation type="submission" date="2023-10" db="EMBL/GenBank/DDBJ databases">
        <title>Genome assembly of Pristionchus species.</title>
        <authorList>
            <person name="Yoshida K."/>
            <person name="Sommer R.J."/>
        </authorList>
    </citation>
    <scope>NUCLEOTIDE SEQUENCE</scope>
    <source>
        <strain evidence="12">RS5133</strain>
    </source>
</reference>
<feature type="region of interest" description="Disordered" evidence="11">
    <location>
        <begin position="1"/>
        <end position="36"/>
    </location>
</feature>
<dbReference type="InterPro" id="IPR018108">
    <property type="entry name" value="MCP_transmembrane"/>
</dbReference>
<keyword evidence="13" id="KW-1185">Reference proteome</keyword>
<evidence type="ECO:0000256" key="9">
    <source>
        <dbReference type="PROSITE-ProRule" id="PRU00282"/>
    </source>
</evidence>
<evidence type="ECO:0000256" key="10">
    <source>
        <dbReference type="RuleBase" id="RU000488"/>
    </source>
</evidence>
<dbReference type="EMBL" id="BTSY01000001">
    <property type="protein sequence ID" value="GMT11065.1"/>
    <property type="molecule type" value="Genomic_DNA"/>
</dbReference>
<dbReference type="Pfam" id="PF00153">
    <property type="entry name" value="Mito_carr"/>
    <property type="match status" value="2"/>
</dbReference>
<dbReference type="Gene3D" id="1.50.40.10">
    <property type="entry name" value="Mitochondrial carrier domain"/>
    <property type="match status" value="2"/>
</dbReference>
<dbReference type="Proteomes" id="UP001432322">
    <property type="component" value="Unassembled WGS sequence"/>
</dbReference>
<evidence type="ECO:0000313" key="13">
    <source>
        <dbReference type="Proteomes" id="UP001432322"/>
    </source>
</evidence>
<organism evidence="12 13">
    <name type="scientific">Pristionchus fissidentatus</name>
    <dbReference type="NCBI Taxonomy" id="1538716"/>
    <lineage>
        <taxon>Eukaryota</taxon>
        <taxon>Metazoa</taxon>
        <taxon>Ecdysozoa</taxon>
        <taxon>Nematoda</taxon>
        <taxon>Chromadorea</taxon>
        <taxon>Rhabditida</taxon>
        <taxon>Rhabditina</taxon>
        <taxon>Diplogasteromorpha</taxon>
        <taxon>Diplogasteroidea</taxon>
        <taxon>Neodiplogasteridae</taxon>
        <taxon>Pristionchus</taxon>
    </lineage>
</organism>
<evidence type="ECO:0000256" key="2">
    <source>
        <dbReference type="ARBA" id="ARBA00006375"/>
    </source>
</evidence>
<feature type="repeat" description="Solcar" evidence="9">
    <location>
        <begin position="134"/>
        <end position="216"/>
    </location>
</feature>
<name>A0AAV5UXY2_9BILA</name>
<keyword evidence="6" id="KW-1133">Transmembrane helix</keyword>
<sequence length="216" mass="23779">MGKIGGALAEIKHQKKEKQPAEDEVSVSYANPEEEQTNSPVYESFVHLSAGTISGAAGVLAGHPLDTVKVRLQTQEAASKLYRGTWHCFSTILQKEKISGLYKGITPPLASLCMINATVFGVQWSISRQFENPDSIAAHFWAGFAAGFCQSIIATPSERVKLLIQIQNDAAHTRYKSPVHAARSLWKREGVRGITRGYWATVFRDCPAFGIYFASY</sequence>
<evidence type="ECO:0000256" key="11">
    <source>
        <dbReference type="SAM" id="MobiDB-lite"/>
    </source>
</evidence>
<dbReference type="PANTHER" id="PTHR45624:SF61">
    <property type="entry name" value="MITOCHONDRIAL BASIC AMINO ACIDS TRANSPORTER"/>
    <property type="match status" value="1"/>
</dbReference>
<keyword evidence="8 9" id="KW-0472">Membrane</keyword>
<comment type="similarity">
    <text evidence="2 10">Belongs to the mitochondrial carrier (TC 2.A.29) family.</text>
</comment>
<dbReference type="GO" id="GO:1990575">
    <property type="term" value="P:mitochondrial L-ornithine transmembrane transport"/>
    <property type="evidence" value="ECO:0007669"/>
    <property type="project" value="TreeGrafter"/>
</dbReference>
<proteinExistence type="inferred from homology"/>
<evidence type="ECO:0000313" key="12">
    <source>
        <dbReference type="EMBL" id="GMT11065.1"/>
    </source>
</evidence>
<evidence type="ECO:0000256" key="4">
    <source>
        <dbReference type="ARBA" id="ARBA00022692"/>
    </source>
</evidence>
<dbReference type="GO" id="GO:0005289">
    <property type="term" value="F:high-affinity L-arginine transmembrane transporter activity"/>
    <property type="evidence" value="ECO:0007669"/>
    <property type="project" value="TreeGrafter"/>
</dbReference>
<keyword evidence="4 9" id="KW-0812">Transmembrane</keyword>
<evidence type="ECO:0000256" key="5">
    <source>
        <dbReference type="ARBA" id="ARBA00022737"/>
    </source>
</evidence>